<organism evidence="1">
    <name type="scientific">Cacopsylla melanoneura</name>
    <dbReference type="NCBI Taxonomy" id="428564"/>
    <lineage>
        <taxon>Eukaryota</taxon>
        <taxon>Metazoa</taxon>
        <taxon>Ecdysozoa</taxon>
        <taxon>Arthropoda</taxon>
        <taxon>Hexapoda</taxon>
        <taxon>Insecta</taxon>
        <taxon>Pterygota</taxon>
        <taxon>Neoptera</taxon>
        <taxon>Paraneoptera</taxon>
        <taxon>Hemiptera</taxon>
        <taxon>Sternorrhyncha</taxon>
        <taxon>Psylloidea</taxon>
        <taxon>Psyllidae</taxon>
        <taxon>Psyllinae</taxon>
        <taxon>Cacopsylla</taxon>
    </lineage>
</organism>
<name>A0A8D8SFP3_9HEMI</name>
<protein>
    <submittedName>
        <fullName evidence="1">Uncharacterized protein</fullName>
    </submittedName>
</protein>
<evidence type="ECO:0000313" key="1">
    <source>
        <dbReference type="EMBL" id="CAG6667365.1"/>
    </source>
</evidence>
<dbReference type="AlphaFoldDB" id="A0A8D8SFP3"/>
<accession>A0A8D8SFP3</accession>
<proteinExistence type="predicted"/>
<dbReference type="EMBL" id="HBUF01216358">
    <property type="protein sequence ID" value="CAG6667365.1"/>
    <property type="molecule type" value="Transcribed_RNA"/>
</dbReference>
<sequence length="140" mass="16354">MKLKCQQRKIFCHAKIVELTVKNNEKGDIKKSTRIGPYLLILNLTKNRGLGEDLEEKKKLNSKSKGLIQKQNIRKLMELSANTNLKRLEIEHPCRKKNLNCHKQKVLVASKFFVIFSSVTHSTHLNIIHTIYTRIIMQQY</sequence>
<reference evidence="1" key="1">
    <citation type="submission" date="2021-05" db="EMBL/GenBank/DDBJ databases">
        <authorList>
            <person name="Alioto T."/>
            <person name="Alioto T."/>
            <person name="Gomez Garrido J."/>
        </authorList>
    </citation>
    <scope>NUCLEOTIDE SEQUENCE</scope>
</reference>